<proteinExistence type="predicted"/>
<keyword evidence="1" id="KW-0456">Lyase</keyword>
<dbReference type="AlphaFoldDB" id="A0A382W395"/>
<organism evidence="3">
    <name type="scientific">marine metagenome</name>
    <dbReference type="NCBI Taxonomy" id="408172"/>
    <lineage>
        <taxon>unclassified sequences</taxon>
        <taxon>metagenomes</taxon>
        <taxon>ecological metagenomes</taxon>
    </lineage>
</organism>
<feature type="domain" description="Amidohydrolase-related" evidence="2">
    <location>
        <begin position="3"/>
        <end position="198"/>
    </location>
</feature>
<dbReference type="InterPro" id="IPR032466">
    <property type="entry name" value="Metal_Hydrolase"/>
</dbReference>
<dbReference type="Gene3D" id="3.20.20.140">
    <property type="entry name" value="Metal-dependent hydrolases"/>
    <property type="match status" value="1"/>
</dbReference>
<gene>
    <name evidence="3" type="ORF">METZ01_LOCUS406073</name>
</gene>
<evidence type="ECO:0000313" key="3">
    <source>
        <dbReference type="EMBL" id="SVD53219.1"/>
    </source>
</evidence>
<evidence type="ECO:0000256" key="1">
    <source>
        <dbReference type="ARBA" id="ARBA00023239"/>
    </source>
</evidence>
<dbReference type="GO" id="GO:0016787">
    <property type="term" value="F:hydrolase activity"/>
    <property type="evidence" value="ECO:0007669"/>
    <property type="project" value="InterPro"/>
</dbReference>
<dbReference type="EMBL" id="UINC01156667">
    <property type="protein sequence ID" value="SVD53219.1"/>
    <property type="molecule type" value="Genomic_DNA"/>
</dbReference>
<feature type="non-terminal residue" evidence="3">
    <location>
        <position position="208"/>
    </location>
</feature>
<dbReference type="InterPro" id="IPR006680">
    <property type="entry name" value="Amidohydro-rel"/>
</dbReference>
<dbReference type="PANTHER" id="PTHR21240">
    <property type="entry name" value="2-AMINO-3-CARBOXYLMUCONATE-6-SEMIALDEHYDE DECARBOXYLASE"/>
    <property type="match status" value="1"/>
</dbReference>
<protein>
    <recommendedName>
        <fullName evidence="2">Amidohydrolase-related domain-containing protein</fullName>
    </recommendedName>
</protein>
<dbReference type="GO" id="GO:0016831">
    <property type="term" value="F:carboxy-lyase activity"/>
    <property type="evidence" value="ECO:0007669"/>
    <property type="project" value="InterPro"/>
</dbReference>
<name>A0A382W395_9ZZZZ</name>
<sequence length="208" mass="23688">MIIDSHSHAWEFWPYEPPVPDHKSRGLAEMMLWEMDRNGVDQAVLVCARIEHNPGNNDYVRDVVRRHPDRFIQFADVDCSWSDTYHTPGAAARLRDAAERYELKGFTHYVKSDTEWFGSDEGLAFFETAAELKLIASLALGPQWQPALQDLARRFPTVPFLCHHMAGARVGDAERLAQITASAVVPNICVKMSGFHYAAPTTWEYPYH</sequence>
<accession>A0A382W395</accession>
<dbReference type="SUPFAM" id="SSF51556">
    <property type="entry name" value="Metallo-dependent hydrolases"/>
    <property type="match status" value="1"/>
</dbReference>
<evidence type="ECO:0000259" key="2">
    <source>
        <dbReference type="Pfam" id="PF04909"/>
    </source>
</evidence>
<dbReference type="Pfam" id="PF04909">
    <property type="entry name" value="Amidohydro_2"/>
    <property type="match status" value="1"/>
</dbReference>
<reference evidence="3" key="1">
    <citation type="submission" date="2018-05" db="EMBL/GenBank/DDBJ databases">
        <authorList>
            <person name="Lanie J.A."/>
            <person name="Ng W.-L."/>
            <person name="Kazmierczak K.M."/>
            <person name="Andrzejewski T.M."/>
            <person name="Davidsen T.M."/>
            <person name="Wayne K.J."/>
            <person name="Tettelin H."/>
            <person name="Glass J.I."/>
            <person name="Rusch D."/>
            <person name="Podicherti R."/>
            <person name="Tsui H.-C.T."/>
            <person name="Winkler M.E."/>
        </authorList>
    </citation>
    <scope>NUCLEOTIDE SEQUENCE</scope>
</reference>
<dbReference type="InterPro" id="IPR032465">
    <property type="entry name" value="ACMSD"/>
</dbReference>